<dbReference type="EnsemblMetazoa" id="PPA43614.1">
    <property type="protein sequence ID" value="PPA43614.1"/>
    <property type="gene ID" value="WBGene00281983"/>
</dbReference>
<evidence type="ECO:0000313" key="3">
    <source>
        <dbReference type="Proteomes" id="UP000005239"/>
    </source>
</evidence>
<reference evidence="3" key="1">
    <citation type="journal article" date="2008" name="Nat. Genet.">
        <title>The Pristionchus pacificus genome provides a unique perspective on nematode lifestyle and parasitism.</title>
        <authorList>
            <person name="Dieterich C."/>
            <person name="Clifton S.W."/>
            <person name="Schuster L.N."/>
            <person name="Chinwalla A."/>
            <person name="Delehaunty K."/>
            <person name="Dinkelacker I."/>
            <person name="Fulton L."/>
            <person name="Fulton R."/>
            <person name="Godfrey J."/>
            <person name="Minx P."/>
            <person name="Mitreva M."/>
            <person name="Roeseler W."/>
            <person name="Tian H."/>
            <person name="Witte H."/>
            <person name="Yang S.P."/>
            <person name="Wilson R.K."/>
            <person name="Sommer R.J."/>
        </authorList>
    </citation>
    <scope>NUCLEOTIDE SEQUENCE [LARGE SCALE GENOMIC DNA]</scope>
    <source>
        <strain evidence="3">PS312</strain>
    </source>
</reference>
<gene>
    <name evidence="2" type="primary">WBGene00281983</name>
</gene>
<protein>
    <submittedName>
        <fullName evidence="2">Uncharacterized protein</fullName>
    </submittedName>
</protein>
<name>A0A2A6C6H7_PRIPA</name>
<sequence>MIQVGDTRRVAQADGRGFSKLGMEESGGESRPPVASARMENAYTNQKKTNGSVMTGVDSLIRLIIRGAIISCQTALQFPILFTHLEVHNY</sequence>
<reference evidence="2" key="2">
    <citation type="submission" date="2022-06" db="UniProtKB">
        <authorList>
            <consortium name="EnsemblMetazoa"/>
        </authorList>
    </citation>
    <scope>IDENTIFICATION</scope>
    <source>
        <strain evidence="2">PS312</strain>
    </source>
</reference>
<organism evidence="2 3">
    <name type="scientific">Pristionchus pacificus</name>
    <name type="common">Parasitic nematode worm</name>
    <dbReference type="NCBI Taxonomy" id="54126"/>
    <lineage>
        <taxon>Eukaryota</taxon>
        <taxon>Metazoa</taxon>
        <taxon>Ecdysozoa</taxon>
        <taxon>Nematoda</taxon>
        <taxon>Chromadorea</taxon>
        <taxon>Rhabditida</taxon>
        <taxon>Rhabditina</taxon>
        <taxon>Diplogasteromorpha</taxon>
        <taxon>Diplogasteroidea</taxon>
        <taxon>Neodiplogasteridae</taxon>
        <taxon>Pristionchus</taxon>
    </lineage>
</organism>
<evidence type="ECO:0000313" key="2">
    <source>
        <dbReference type="EnsemblMetazoa" id="PPA43614.1"/>
    </source>
</evidence>
<dbReference type="Proteomes" id="UP000005239">
    <property type="component" value="Unassembled WGS sequence"/>
</dbReference>
<feature type="region of interest" description="Disordered" evidence="1">
    <location>
        <begin position="1"/>
        <end position="40"/>
    </location>
</feature>
<dbReference type="OrthoDB" id="6781668at2759"/>
<proteinExistence type="predicted"/>
<accession>A0A8R1UYB9</accession>
<evidence type="ECO:0000256" key="1">
    <source>
        <dbReference type="SAM" id="MobiDB-lite"/>
    </source>
</evidence>
<accession>A0A2A6C6H7</accession>
<dbReference type="AlphaFoldDB" id="A0A2A6C6H7"/>
<feature type="compositionally biased region" description="Basic and acidic residues" evidence="1">
    <location>
        <begin position="1"/>
        <end position="11"/>
    </location>
</feature>
<keyword evidence="3" id="KW-1185">Reference proteome</keyword>